<dbReference type="InterPro" id="IPR053124">
    <property type="entry name" value="Notch_signaling_modulators"/>
</dbReference>
<proteinExistence type="predicted"/>
<name>A0A914BZ91_9BILA</name>
<feature type="region of interest" description="Disordered" evidence="1">
    <location>
        <begin position="1"/>
        <end position="78"/>
    </location>
</feature>
<feature type="compositionally biased region" description="Basic and acidic residues" evidence="1">
    <location>
        <begin position="37"/>
        <end position="55"/>
    </location>
</feature>
<dbReference type="PANTHER" id="PTHR35015:SF4">
    <property type="entry name" value="PROTEIN CBR-OSM-7"/>
    <property type="match status" value="1"/>
</dbReference>
<reference evidence="3" key="1">
    <citation type="submission" date="2022-11" db="UniProtKB">
        <authorList>
            <consortium name="WormBaseParasite"/>
        </authorList>
    </citation>
    <scope>IDENTIFICATION</scope>
</reference>
<keyword evidence="2" id="KW-1185">Reference proteome</keyword>
<dbReference type="AlphaFoldDB" id="A0A914BZ91"/>
<evidence type="ECO:0000256" key="1">
    <source>
        <dbReference type="SAM" id="MobiDB-lite"/>
    </source>
</evidence>
<dbReference type="WBParaSite" id="ACRNAN_Path_1345.g5289.t1">
    <property type="protein sequence ID" value="ACRNAN_Path_1345.g5289.t1"/>
    <property type="gene ID" value="ACRNAN_Path_1345.g5289"/>
</dbReference>
<protein>
    <submittedName>
        <fullName evidence="3">Uncharacterized protein</fullName>
    </submittedName>
</protein>
<dbReference type="GO" id="GO:0005615">
    <property type="term" value="C:extracellular space"/>
    <property type="evidence" value="ECO:0007669"/>
    <property type="project" value="TreeGrafter"/>
</dbReference>
<dbReference type="PANTHER" id="PTHR35015">
    <property type="entry name" value="PROTEIN CBR-OSM-7-RELATED"/>
    <property type="match status" value="1"/>
</dbReference>
<dbReference type="Proteomes" id="UP000887540">
    <property type="component" value="Unplaced"/>
</dbReference>
<feature type="compositionally biased region" description="Basic and acidic residues" evidence="1">
    <location>
        <begin position="64"/>
        <end position="78"/>
    </location>
</feature>
<sequence length="447" mass="50210">MSKLNVYYSELHKEHDEGKPREGDLREHAGIIDGEEEHERINWRESSNRSRKTNEGEGDIFGDFDDHSESESDSTQHKSQVETYCNTYQENYAFYCLGGIDEKSHLREHLRKFCPSFEINCPEKVAKYSKTSTLDRIQEHKTSVTGAELNPFPNVAAIAEESESPKLKALKKQHPCTPDCDPKIWKHCTKECKCDWIYPYVQRFCNPPPIPLFLNTCRLWYYGCPKYERYNYASQFVYSKAEKGKVLPGAPVGSRWPSGVAPYSNVAAQPFPIFQPQTTGTAPGPGSHNSPEGLTAGINNPFLKKDFIENAQPQSRDDLSRQVLQNKKRAKAFQAQSFPVVPSDSAFAAGDVPASTGGFAAGDVHQFDAYTDRRGLWEPNPDDPHNRDHANKFYYEPKSVGVDWLNGQINYGGHWAVPAAGVGGTNGYSAIFFPSIGNFLNIADDYD</sequence>
<evidence type="ECO:0000313" key="3">
    <source>
        <dbReference type="WBParaSite" id="ACRNAN_Path_1345.g5289.t1"/>
    </source>
</evidence>
<feature type="compositionally biased region" description="Basic and acidic residues" evidence="1">
    <location>
        <begin position="10"/>
        <end position="30"/>
    </location>
</feature>
<organism evidence="2 3">
    <name type="scientific">Acrobeloides nanus</name>
    <dbReference type="NCBI Taxonomy" id="290746"/>
    <lineage>
        <taxon>Eukaryota</taxon>
        <taxon>Metazoa</taxon>
        <taxon>Ecdysozoa</taxon>
        <taxon>Nematoda</taxon>
        <taxon>Chromadorea</taxon>
        <taxon>Rhabditida</taxon>
        <taxon>Tylenchina</taxon>
        <taxon>Cephalobomorpha</taxon>
        <taxon>Cephaloboidea</taxon>
        <taxon>Cephalobidae</taxon>
        <taxon>Acrobeloides</taxon>
    </lineage>
</organism>
<dbReference type="GO" id="GO:0005112">
    <property type="term" value="F:Notch binding"/>
    <property type="evidence" value="ECO:0007669"/>
    <property type="project" value="TreeGrafter"/>
</dbReference>
<dbReference type="GO" id="GO:0045747">
    <property type="term" value="P:positive regulation of Notch signaling pathway"/>
    <property type="evidence" value="ECO:0007669"/>
    <property type="project" value="TreeGrafter"/>
</dbReference>
<accession>A0A914BZ91</accession>
<evidence type="ECO:0000313" key="2">
    <source>
        <dbReference type="Proteomes" id="UP000887540"/>
    </source>
</evidence>